<proteinExistence type="inferred from homology"/>
<name>A0A5J4Z4S8_PORPP</name>
<reference evidence="8" key="1">
    <citation type="journal article" date="2019" name="Nat. Commun.">
        <title>Expansion of phycobilisome linker gene families in mesophilic red algae.</title>
        <authorList>
            <person name="Lee J."/>
            <person name="Kim D."/>
            <person name="Bhattacharya D."/>
            <person name="Yoon H.S."/>
        </authorList>
    </citation>
    <scope>NUCLEOTIDE SEQUENCE [LARGE SCALE GENOMIC DNA]</scope>
    <source>
        <strain evidence="8">CCMP 1328</strain>
    </source>
</reference>
<accession>A0A5J4Z4S8</accession>
<evidence type="ECO:0000256" key="2">
    <source>
        <dbReference type="ARBA" id="ARBA00002315"/>
    </source>
</evidence>
<evidence type="ECO:0000256" key="5">
    <source>
        <dbReference type="ARBA" id="ARBA00023152"/>
    </source>
</evidence>
<protein>
    <submittedName>
        <fullName evidence="7">2,3-bisphosphoglycerate-independent phosphoglycerate mutase 1</fullName>
    </submittedName>
</protein>
<dbReference type="PIRSF" id="PIRSF006392">
    <property type="entry name" value="IPGAM_arch"/>
    <property type="match status" value="1"/>
</dbReference>
<dbReference type="OrthoDB" id="113620at2759"/>
<evidence type="ECO:0000259" key="6">
    <source>
        <dbReference type="Pfam" id="PF01676"/>
    </source>
</evidence>
<dbReference type="GO" id="GO:0004619">
    <property type="term" value="F:phosphoglycerate mutase activity"/>
    <property type="evidence" value="ECO:0007669"/>
    <property type="project" value="UniProtKB-EC"/>
</dbReference>
<dbReference type="InterPro" id="IPR042253">
    <property type="entry name" value="Pglycerate_mutase_ApgM_sf"/>
</dbReference>
<evidence type="ECO:0000313" key="8">
    <source>
        <dbReference type="Proteomes" id="UP000324585"/>
    </source>
</evidence>
<comment type="similarity">
    <text evidence="4">Belongs to the BPG-independent phosphoglycerate mutase family. A-PGAM subfamily.</text>
</comment>
<dbReference type="CDD" id="cd16011">
    <property type="entry name" value="iPGM_like"/>
    <property type="match status" value="1"/>
</dbReference>
<dbReference type="Proteomes" id="UP000324585">
    <property type="component" value="Unassembled WGS sequence"/>
</dbReference>
<dbReference type="Gene3D" id="3.30.70.2130">
    <property type="entry name" value="Metalloenzyme domain"/>
    <property type="match status" value="1"/>
</dbReference>
<evidence type="ECO:0000313" key="7">
    <source>
        <dbReference type="EMBL" id="KAA8498871.1"/>
    </source>
</evidence>
<comment type="caution">
    <text evidence="7">The sequence shown here is derived from an EMBL/GenBank/DDBJ whole genome shotgun (WGS) entry which is preliminary data.</text>
</comment>
<comment type="function">
    <text evidence="2">Catalyzes the interconversion of 2-phosphoglycerate and 3-phosphoglycerate.</text>
</comment>
<evidence type="ECO:0000256" key="3">
    <source>
        <dbReference type="ARBA" id="ARBA00004921"/>
    </source>
</evidence>
<dbReference type="PANTHER" id="PTHR31209:SF0">
    <property type="entry name" value="METALLOENZYME DOMAIN-CONTAINING PROTEIN"/>
    <property type="match status" value="1"/>
</dbReference>
<dbReference type="InterPro" id="IPR004456">
    <property type="entry name" value="Pglycerate_mutase_ApgM"/>
</dbReference>
<comment type="pathway">
    <text evidence="3">Carbohydrate degradation.</text>
</comment>
<dbReference type="AlphaFoldDB" id="A0A5J4Z4S8"/>
<dbReference type="OMA" id="IAFRCNF"/>
<keyword evidence="8" id="KW-1185">Reference proteome</keyword>
<feature type="domain" description="Metalloenzyme" evidence="6">
    <location>
        <begin position="4"/>
        <end position="384"/>
    </location>
</feature>
<keyword evidence="5" id="KW-0324">Glycolysis</keyword>
<dbReference type="PANTHER" id="PTHR31209">
    <property type="entry name" value="COFACTOR-INDEPENDENT PHOSPHOGLYCERATE MUTASE"/>
    <property type="match status" value="1"/>
</dbReference>
<dbReference type="GO" id="GO:0046872">
    <property type="term" value="F:metal ion binding"/>
    <property type="evidence" value="ECO:0007669"/>
    <property type="project" value="InterPro"/>
</dbReference>
<dbReference type="EMBL" id="VRMN01000001">
    <property type="protein sequence ID" value="KAA8498871.1"/>
    <property type="molecule type" value="Genomic_DNA"/>
</dbReference>
<dbReference type="Gene3D" id="3.40.720.10">
    <property type="entry name" value="Alkaline Phosphatase, subunit A"/>
    <property type="match status" value="1"/>
</dbReference>
<dbReference type="InterPro" id="IPR017850">
    <property type="entry name" value="Alkaline_phosphatase_core_sf"/>
</dbReference>
<dbReference type="Pfam" id="PF01676">
    <property type="entry name" value="Metalloenzyme"/>
    <property type="match status" value="1"/>
</dbReference>
<evidence type="ECO:0000256" key="4">
    <source>
        <dbReference type="ARBA" id="ARBA00005524"/>
    </source>
</evidence>
<evidence type="ECO:0000256" key="1">
    <source>
        <dbReference type="ARBA" id="ARBA00000370"/>
    </source>
</evidence>
<dbReference type="GO" id="GO:0006096">
    <property type="term" value="P:glycolytic process"/>
    <property type="evidence" value="ECO:0007669"/>
    <property type="project" value="UniProtKB-KW"/>
</dbReference>
<dbReference type="SUPFAM" id="SSF53649">
    <property type="entry name" value="Alkaline phosphatase-like"/>
    <property type="match status" value="1"/>
</dbReference>
<organism evidence="7 8">
    <name type="scientific">Porphyridium purpureum</name>
    <name type="common">Red alga</name>
    <name type="synonym">Porphyridium cruentum</name>
    <dbReference type="NCBI Taxonomy" id="35688"/>
    <lineage>
        <taxon>Eukaryota</taxon>
        <taxon>Rhodophyta</taxon>
        <taxon>Bangiophyceae</taxon>
        <taxon>Porphyridiales</taxon>
        <taxon>Porphyridiaceae</taxon>
        <taxon>Porphyridium</taxon>
    </lineage>
</organism>
<gene>
    <name evidence="7" type="ORF">FVE85_6456</name>
</gene>
<sequence>MRRPVLLLVIDGVGDAGPETPLQSAYVPHLDAAARTGATGLMDPVHPGLACGSDTAHMAMFGIEPRRFYRGRGAFESMGAGIDMRPGDVAFKSNFATVARSSALDGNNSDNSSSGWTVVRRRADRNFEGMGPDLCAALDGTRLPNFPEVEVTVQYATEHRCGVMIRAPGLSDRISGTDPLLDDRPLKRCKPLPDADTDGAARRTSAIVNELSACFMDVLSEHPINVDRKQRGLPPANAVLLRGAGMRLDVPSFHELHGMRTFMIAPTKIIAGLGLTLDMHIVDVPGATGDYFTDLSAKGRATVEHLSSGQFDFGVLHIKAVDDAGHDRDRARRVEWLEKIDNMLGQIITGMEHLKAPFGLIVLGDHSTPVEYGDHSCEPVPVIASVLGSSPVTFDAFRWIADSEKQIGSGVRHHATNSCERANEVRGYDEISIGQHGTLGRFPGAMIIPIAHILAEVKVL</sequence>
<comment type="catalytic activity">
    <reaction evidence="1">
        <text>(2R)-2-phosphoglycerate = (2R)-3-phosphoglycerate</text>
        <dbReference type="Rhea" id="RHEA:15901"/>
        <dbReference type="ChEBI" id="CHEBI:58272"/>
        <dbReference type="ChEBI" id="CHEBI:58289"/>
        <dbReference type="EC" id="5.4.2.12"/>
    </reaction>
</comment>
<dbReference type="InterPro" id="IPR006124">
    <property type="entry name" value="Metalloenzyme"/>
</dbReference>
<dbReference type="Pfam" id="PF10143">
    <property type="entry name" value="PhosphMutase"/>
    <property type="match status" value="1"/>
</dbReference>